<dbReference type="Proteomes" id="UP000792457">
    <property type="component" value="Unassembled WGS sequence"/>
</dbReference>
<gene>
    <name evidence="2" type="ORF">J437_LFUL012015</name>
</gene>
<dbReference type="GO" id="GO:0043161">
    <property type="term" value="P:proteasome-mediated ubiquitin-dependent protein catabolic process"/>
    <property type="evidence" value="ECO:0007669"/>
    <property type="project" value="TreeGrafter"/>
</dbReference>
<evidence type="ECO:0000313" key="3">
    <source>
        <dbReference type="Proteomes" id="UP000792457"/>
    </source>
</evidence>
<dbReference type="AlphaFoldDB" id="A0A8K0KB47"/>
<dbReference type="GO" id="GO:0006886">
    <property type="term" value="P:intracellular protein transport"/>
    <property type="evidence" value="ECO:0007669"/>
    <property type="project" value="InterPro"/>
</dbReference>
<accession>A0A8K0KB47</accession>
<keyword evidence="3" id="KW-1185">Reference proteome</keyword>
<dbReference type="PANTHER" id="PTHR46575">
    <property type="entry name" value="AMYLOID PROTEIN-BINDING PROTEIN 2"/>
    <property type="match status" value="1"/>
</dbReference>
<name>A0A8K0KB47_LADFU</name>
<dbReference type="EMBL" id="KZ308572">
    <property type="protein sequence ID" value="KAG8231737.1"/>
    <property type="molecule type" value="Genomic_DNA"/>
</dbReference>
<proteinExistence type="predicted"/>
<evidence type="ECO:0008006" key="4">
    <source>
        <dbReference type="Google" id="ProtNLM"/>
    </source>
</evidence>
<dbReference type="Gene3D" id="1.25.40.10">
    <property type="entry name" value="Tetratricopeptide repeat domain"/>
    <property type="match status" value="2"/>
</dbReference>
<organism evidence="2 3">
    <name type="scientific">Ladona fulva</name>
    <name type="common">Scarce chaser dragonfly</name>
    <name type="synonym">Libellula fulva</name>
    <dbReference type="NCBI Taxonomy" id="123851"/>
    <lineage>
        <taxon>Eukaryota</taxon>
        <taxon>Metazoa</taxon>
        <taxon>Ecdysozoa</taxon>
        <taxon>Arthropoda</taxon>
        <taxon>Hexapoda</taxon>
        <taxon>Insecta</taxon>
        <taxon>Pterygota</taxon>
        <taxon>Palaeoptera</taxon>
        <taxon>Odonata</taxon>
        <taxon>Epiprocta</taxon>
        <taxon>Anisoptera</taxon>
        <taxon>Libelluloidea</taxon>
        <taxon>Libellulidae</taxon>
        <taxon>Ladona</taxon>
    </lineage>
</organism>
<dbReference type="GO" id="GO:0031462">
    <property type="term" value="C:Cul2-RING ubiquitin ligase complex"/>
    <property type="evidence" value="ECO:0007669"/>
    <property type="project" value="TreeGrafter"/>
</dbReference>
<comment type="caution">
    <text evidence="2">The sequence shown here is derived from an EMBL/GenBank/DDBJ whole genome shotgun (WGS) entry which is preliminary data.</text>
</comment>
<dbReference type="InterPro" id="IPR011990">
    <property type="entry name" value="TPR-like_helical_dom_sf"/>
</dbReference>
<feature type="repeat" description="TPR" evidence="1">
    <location>
        <begin position="445"/>
        <end position="478"/>
    </location>
</feature>
<dbReference type="PROSITE" id="PS50005">
    <property type="entry name" value="TPR"/>
    <property type="match status" value="1"/>
</dbReference>
<sequence>MASMSLKVPKSLYKAAISAVVDNYMDVRKELRTLPENVQFDIYYKLYEEDRLCQLGLAFSDLDVFAHMLKVRSKRLLLLHSFQTLMNHGTKIARELTLAYSRRCAPILASSAPASGVLRERLIDLGLRLGGFLGDAGWFAESEKVLLSCQELCRAGDGPKYWRRSLECSHKLLHVQTAFCHFDEADETHHYALSILQRLQDAGEEANLAGLYAEFSALYFIRSQFDEAYRWIIMGLKEVARASCQSSPCRCKHSHLPTGVTVDVLRQAAKACVVKREFARAELLIKEAVYVSREVFGSGHPKYSDCLLDYGFYLLNFDSIAHSVQVYKTALDIRQKVFGMWNLHVASAHEDLAYALYVHEYSSGRFVDARDHAEKAITIMKELLPREHLLLASSQRVKALILEEIAIDTMGNDTEKELLEAAEELHLSALKLAKLAFGEMNVQTAKHYGNLGRLYQSMKKFQEAETMHLKAIDIKEQLLGPEDYEVALSVGHLASLYNYHMLQYRKAEELYYRSIHIGHKLFGQSYSGLEYDYRGLLHVYTELGEVEKVSQYTFVLNHWKMLRDLNARKEVPPLDPAEQPRPLSEVVAKFFEVNVESGASSLPALEQSSEDRDFVK</sequence>
<dbReference type="GO" id="GO:1990756">
    <property type="term" value="F:ubiquitin-like ligase-substrate adaptor activity"/>
    <property type="evidence" value="ECO:0007669"/>
    <property type="project" value="TreeGrafter"/>
</dbReference>
<evidence type="ECO:0000256" key="1">
    <source>
        <dbReference type="PROSITE-ProRule" id="PRU00339"/>
    </source>
</evidence>
<dbReference type="Pfam" id="PF13424">
    <property type="entry name" value="TPR_12"/>
    <property type="match status" value="1"/>
</dbReference>
<protein>
    <recommendedName>
        <fullName evidence="4">Amyloid protein-binding protein 2</fullName>
    </recommendedName>
</protein>
<evidence type="ECO:0000313" key="2">
    <source>
        <dbReference type="EMBL" id="KAG8231737.1"/>
    </source>
</evidence>
<dbReference type="SMART" id="SM00028">
    <property type="entry name" value="TPR"/>
    <property type="match status" value="1"/>
</dbReference>
<keyword evidence="1" id="KW-0802">TPR repeat</keyword>
<dbReference type="OrthoDB" id="7103806at2759"/>
<reference evidence="2" key="2">
    <citation type="submission" date="2017-10" db="EMBL/GenBank/DDBJ databases">
        <title>Ladona fulva Genome sequencing and assembly.</title>
        <authorList>
            <person name="Murali S."/>
            <person name="Richards S."/>
            <person name="Bandaranaike D."/>
            <person name="Bellair M."/>
            <person name="Blankenburg K."/>
            <person name="Chao H."/>
            <person name="Dinh H."/>
            <person name="Doddapaneni H."/>
            <person name="Dugan-Rocha S."/>
            <person name="Elkadiri S."/>
            <person name="Gnanaolivu R."/>
            <person name="Hernandez B."/>
            <person name="Skinner E."/>
            <person name="Javaid M."/>
            <person name="Lee S."/>
            <person name="Li M."/>
            <person name="Ming W."/>
            <person name="Munidasa M."/>
            <person name="Muniz J."/>
            <person name="Nguyen L."/>
            <person name="Hughes D."/>
            <person name="Osuji N."/>
            <person name="Pu L.-L."/>
            <person name="Puazo M."/>
            <person name="Qu C."/>
            <person name="Quiroz J."/>
            <person name="Raj R."/>
            <person name="Weissenberger G."/>
            <person name="Xin Y."/>
            <person name="Zou X."/>
            <person name="Han Y."/>
            <person name="Worley K."/>
            <person name="Muzny D."/>
            <person name="Gibbs R."/>
        </authorList>
    </citation>
    <scope>NUCLEOTIDE SEQUENCE</scope>
    <source>
        <strain evidence="2">Sampled in the wild</strain>
    </source>
</reference>
<dbReference type="SUPFAM" id="SSF48452">
    <property type="entry name" value="TPR-like"/>
    <property type="match status" value="2"/>
</dbReference>
<dbReference type="InterPro" id="IPR042476">
    <property type="entry name" value="APPBP2"/>
</dbReference>
<dbReference type="PANTHER" id="PTHR46575:SF1">
    <property type="entry name" value="AMYLOID PROTEIN-BINDING PROTEIN 2"/>
    <property type="match status" value="1"/>
</dbReference>
<reference evidence="2" key="1">
    <citation type="submission" date="2013-04" db="EMBL/GenBank/DDBJ databases">
        <authorList>
            <person name="Qu J."/>
            <person name="Murali S.C."/>
            <person name="Bandaranaike D."/>
            <person name="Bellair M."/>
            <person name="Blankenburg K."/>
            <person name="Chao H."/>
            <person name="Dinh H."/>
            <person name="Doddapaneni H."/>
            <person name="Downs B."/>
            <person name="Dugan-Rocha S."/>
            <person name="Elkadiri S."/>
            <person name="Gnanaolivu R.D."/>
            <person name="Hernandez B."/>
            <person name="Javaid M."/>
            <person name="Jayaseelan J.C."/>
            <person name="Lee S."/>
            <person name="Li M."/>
            <person name="Ming W."/>
            <person name="Munidasa M."/>
            <person name="Muniz J."/>
            <person name="Nguyen L."/>
            <person name="Ongeri F."/>
            <person name="Osuji N."/>
            <person name="Pu L.-L."/>
            <person name="Puazo M."/>
            <person name="Qu C."/>
            <person name="Quiroz J."/>
            <person name="Raj R."/>
            <person name="Weissenberger G."/>
            <person name="Xin Y."/>
            <person name="Zou X."/>
            <person name="Han Y."/>
            <person name="Richards S."/>
            <person name="Worley K."/>
            <person name="Muzny D."/>
            <person name="Gibbs R."/>
        </authorList>
    </citation>
    <scope>NUCLEOTIDE SEQUENCE</scope>
    <source>
        <strain evidence="2">Sampled in the wild</strain>
    </source>
</reference>
<dbReference type="InterPro" id="IPR019734">
    <property type="entry name" value="TPR_rpt"/>
</dbReference>